<evidence type="ECO:0000256" key="1">
    <source>
        <dbReference type="ARBA" id="ARBA00001947"/>
    </source>
</evidence>
<dbReference type="KEGG" id="ptk:EXN22_14365"/>
<dbReference type="SUPFAM" id="SSF50129">
    <property type="entry name" value="GroES-like"/>
    <property type="match status" value="1"/>
</dbReference>
<evidence type="ECO:0000256" key="3">
    <source>
        <dbReference type="ARBA" id="ARBA00022723"/>
    </source>
</evidence>
<dbReference type="Proteomes" id="UP000291130">
    <property type="component" value="Chromosome"/>
</dbReference>
<keyword evidence="5" id="KW-0560">Oxidoreductase</keyword>
<dbReference type="PANTHER" id="PTHR43350">
    <property type="entry name" value="NAD-DEPENDENT ALCOHOL DEHYDROGENASE"/>
    <property type="match status" value="1"/>
</dbReference>
<keyword evidence="4" id="KW-0862">Zinc</keyword>
<accession>A0A411MJ52</accession>
<reference evidence="7 8" key="1">
    <citation type="submission" date="2019-02" db="EMBL/GenBank/DDBJ databases">
        <title>Complete genome sequence of Pseudomonas sp. SNU WT1 isolated from rainbow trout.</title>
        <authorList>
            <person name="Oh W.T."/>
            <person name="Park S.C."/>
        </authorList>
    </citation>
    <scope>NUCLEOTIDE SEQUENCE [LARGE SCALE GENOMIC DNA]</scope>
    <source>
        <strain evidence="7 8">SNU WT1</strain>
    </source>
</reference>
<keyword evidence="3" id="KW-0479">Metal-binding</keyword>
<comment type="similarity">
    <text evidence="2">Belongs to the zinc-containing alcohol dehydrogenase family.</text>
</comment>
<protein>
    <submittedName>
        <fullName evidence="7">Oxidoreductase</fullName>
    </submittedName>
</protein>
<feature type="domain" description="Enoyl reductase (ER)" evidence="6">
    <location>
        <begin position="12"/>
        <end position="316"/>
    </location>
</feature>
<evidence type="ECO:0000259" key="6">
    <source>
        <dbReference type="SMART" id="SM00829"/>
    </source>
</evidence>
<dbReference type="Gene3D" id="3.90.180.10">
    <property type="entry name" value="Medium-chain alcohol dehydrogenases, catalytic domain"/>
    <property type="match status" value="2"/>
</dbReference>
<dbReference type="RefSeq" id="WP_130264684.1">
    <property type="nucleotide sequence ID" value="NZ_CP035952.1"/>
</dbReference>
<dbReference type="InterPro" id="IPR011032">
    <property type="entry name" value="GroES-like_sf"/>
</dbReference>
<evidence type="ECO:0000256" key="2">
    <source>
        <dbReference type="ARBA" id="ARBA00008072"/>
    </source>
</evidence>
<dbReference type="GO" id="GO:0046872">
    <property type="term" value="F:metal ion binding"/>
    <property type="evidence" value="ECO:0007669"/>
    <property type="project" value="UniProtKB-KW"/>
</dbReference>
<dbReference type="SMART" id="SM00829">
    <property type="entry name" value="PKS_ER"/>
    <property type="match status" value="1"/>
</dbReference>
<keyword evidence="8" id="KW-1185">Reference proteome</keyword>
<dbReference type="InterPro" id="IPR013154">
    <property type="entry name" value="ADH-like_N"/>
</dbReference>
<evidence type="ECO:0000256" key="4">
    <source>
        <dbReference type="ARBA" id="ARBA00022833"/>
    </source>
</evidence>
<dbReference type="GO" id="GO:0016491">
    <property type="term" value="F:oxidoreductase activity"/>
    <property type="evidence" value="ECO:0007669"/>
    <property type="project" value="UniProtKB-KW"/>
</dbReference>
<dbReference type="InterPro" id="IPR036291">
    <property type="entry name" value="NAD(P)-bd_dom_sf"/>
</dbReference>
<dbReference type="OrthoDB" id="6799142at2"/>
<dbReference type="InterPro" id="IPR020843">
    <property type="entry name" value="ER"/>
</dbReference>
<dbReference type="Pfam" id="PF08240">
    <property type="entry name" value="ADH_N"/>
    <property type="match status" value="1"/>
</dbReference>
<evidence type="ECO:0000256" key="5">
    <source>
        <dbReference type="ARBA" id="ARBA00023002"/>
    </source>
</evidence>
<dbReference type="SUPFAM" id="SSF51735">
    <property type="entry name" value="NAD(P)-binding Rossmann-fold domains"/>
    <property type="match status" value="1"/>
</dbReference>
<dbReference type="EMBL" id="CP035952">
    <property type="protein sequence ID" value="QBF26818.1"/>
    <property type="molecule type" value="Genomic_DNA"/>
</dbReference>
<evidence type="ECO:0000313" key="8">
    <source>
        <dbReference type="Proteomes" id="UP000291130"/>
    </source>
</evidence>
<dbReference type="Gene3D" id="3.40.50.720">
    <property type="entry name" value="NAD(P)-binding Rossmann-like Domain"/>
    <property type="match status" value="1"/>
</dbReference>
<evidence type="ECO:0000313" key="7">
    <source>
        <dbReference type="EMBL" id="QBF26818.1"/>
    </source>
</evidence>
<dbReference type="PANTHER" id="PTHR43350:SF19">
    <property type="entry name" value="D-GULOSIDE 3-DEHYDROGENASE"/>
    <property type="match status" value="1"/>
</dbReference>
<gene>
    <name evidence="7" type="ORF">EXN22_14365</name>
</gene>
<name>A0A411MJ52_9PSED</name>
<sequence>MSRLRYTLTACGADGVQRLQASLGAPAPTEVQVAVDYTLVSPGTERHYIRQVAQSGEQLPLGYCAAGVVSGVGAQVDQFTPGDRVVAMGWNIATHSNWINVPQRLVCRVPDALSLDQAVLATLGATAVHAADRGQLEEGEQILVVGMGPVGKLLSLVAARRKVQVWAADLNPHAIETGLPLRTLDLQGDLQALSGRFSTIFLCIDADITALLPRLISLLNPQGKGRGRSRLVNVGRVSLSLELSPQLGNVDIVNASRCGTGYRDDDYHHGRKSLLSVPGESTVDHNIARCLDDLVHSQVWLDCLRREQQPVTQALLRYNSAAFFAPGIQLINHQEG</sequence>
<comment type="cofactor">
    <cofactor evidence="1">
        <name>Zn(2+)</name>
        <dbReference type="ChEBI" id="CHEBI:29105"/>
    </cofactor>
</comment>
<proteinExistence type="inferred from homology"/>
<dbReference type="AlphaFoldDB" id="A0A411MJ52"/>
<organism evidence="7 8">
    <name type="scientific">Pseudomonas tructae</name>
    <dbReference type="NCBI Taxonomy" id="2518644"/>
    <lineage>
        <taxon>Bacteria</taxon>
        <taxon>Pseudomonadati</taxon>
        <taxon>Pseudomonadota</taxon>
        <taxon>Gammaproteobacteria</taxon>
        <taxon>Pseudomonadales</taxon>
        <taxon>Pseudomonadaceae</taxon>
        <taxon>Pseudomonas</taxon>
    </lineage>
</organism>